<dbReference type="STRING" id="57664.SAMN05661003_103180"/>
<gene>
    <name evidence="2" type="ORF">SAMN05661003_103180</name>
</gene>
<evidence type="ECO:0000313" key="2">
    <source>
        <dbReference type="EMBL" id="SDE07354.1"/>
    </source>
</evidence>
<proteinExistence type="predicted"/>
<dbReference type="PROSITE" id="PS50889">
    <property type="entry name" value="S4"/>
    <property type="match status" value="1"/>
</dbReference>
<dbReference type="EMBL" id="FNAQ01000003">
    <property type="protein sequence ID" value="SDE07354.1"/>
    <property type="molecule type" value="Genomic_DNA"/>
</dbReference>
<keyword evidence="1" id="KW-0694">RNA-binding</keyword>
<protein>
    <submittedName>
        <fullName evidence="2">Ribosome-associated protein</fullName>
    </submittedName>
</protein>
<dbReference type="AlphaFoldDB" id="A0A1G6ZXF3"/>
<sequence length="69" mass="7646">MDFSLAGHSQIELQQLLKVTGLCGSGGEAKQRIAAGEVSVDATIELRKRRKIHAGQQVRWRDHLIQVLP</sequence>
<reference evidence="3" key="1">
    <citation type="submission" date="2016-10" db="EMBL/GenBank/DDBJ databases">
        <authorList>
            <person name="Varghese N."/>
            <person name="Submissions S."/>
        </authorList>
    </citation>
    <scope>NUCLEOTIDE SEQUENCE [LARGE SCALE GENOMIC DNA]</scope>
    <source>
        <strain evidence="3">DSM 8987</strain>
    </source>
</reference>
<dbReference type="OrthoDB" id="9802835at2"/>
<evidence type="ECO:0000256" key="1">
    <source>
        <dbReference type="PROSITE-ProRule" id="PRU00182"/>
    </source>
</evidence>
<dbReference type="RefSeq" id="WP_092076799.1">
    <property type="nucleotide sequence ID" value="NZ_CALFZY010000030.1"/>
</dbReference>
<evidence type="ECO:0000313" key="3">
    <source>
        <dbReference type="Proteomes" id="UP000243205"/>
    </source>
</evidence>
<name>A0A1G6ZXF3_9BACT</name>
<dbReference type="InterPro" id="IPR036986">
    <property type="entry name" value="S4_RNA-bd_sf"/>
</dbReference>
<organism evidence="2 3">
    <name type="scientific">Desulfuromonas thiophila</name>
    <dbReference type="NCBI Taxonomy" id="57664"/>
    <lineage>
        <taxon>Bacteria</taxon>
        <taxon>Pseudomonadati</taxon>
        <taxon>Thermodesulfobacteriota</taxon>
        <taxon>Desulfuromonadia</taxon>
        <taxon>Desulfuromonadales</taxon>
        <taxon>Desulfuromonadaceae</taxon>
        <taxon>Desulfuromonas</taxon>
    </lineage>
</organism>
<dbReference type="SUPFAM" id="SSF55174">
    <property type="entry name" value="Alpha-L RNA-binding motif"/>
    <property type="match status" value="1"/>
</dbReference>
<dbReference type="Proteomes" id="UP000243205">
    <property type="component" value="Unassembled WGS sequence"/>
</dbReference>
<dbReference type="CDD" id="cd00165">
    <property type="entry name" value="S4"/>
    <property type="match status" value="1"/>
</dbReference>
<dbReference type="GO" id="GO:0003723">
    <property type="term" value="F:RNA binding"/>
    <property type="evidence" value="ECO:0007669"/>
    <property type="project" value="UniProtKB-KW"/>
</dbReference>
<accession>A0A1G6ZXF3</accession>
<keyword evidence="3" id="KW-1185">Reference proteome</keyword>
<dbReference type="Gene3D" id="3.10.290.10">
    <property type="entry name" value="RNA-binding S4 domain"/>
    <property type="match status" value="1"/>
</dbReference>
<dbReference type="Pfam" id="PF13275">
    <property type="entry name" value="S4_2"/>
    <property type="match status" value="1"/>
</dbReference>